<keyword evidence="7" id="KW-1185">Reference proteome</keyword>
<evidence type="ECO:0000256" key="2">
    <source>
        <dbReference type="SAM" id="MobiDB-lite"/>
    </source>
</evidence>
<evidence type="ECO:0000259" key="4">
    <source>
        <dbReference type="Pfam" id="PF00823"/>
    </source>
</evidence>
<feature type="region of interest" description="Disordered" evidence="2">
    <location>
        <begin position="362"/>
        <end position="382"/>
    </location>
</feature>
<keyword evidence="3" id="KW-0472">Membrane</keyword>
<feature type="transmembrane region" description="Helical" evidence="3">
    <location>
        <begin position="201"/>
        <end position="221"/>
    </location>
</feature>
<dbReference type="EMBL" id="NCXP01000011">
    <property type="protein sequence ID" value="OSC40786.1"/>
    <property type="molecule type" value="Genomic_DNA"/>
</dbReference>
<feature type="domain" description="PPE" evidence="4">
    <location>
        <begin position="6"/>
        <end position="167"/>
    </location>
</feature>
<comment type="caution">
    <text evidence="6">The sequence shown here is derived from an EMBL/GenBank/DDBJ whole genome shotgun (WGS) entry which is preliminary data.</text>
</comment>
<dbReference type="SUPFAM" id="SSF140459">
    <property type="entry name" value="PE/PPE dimer-like"/>
    <property type="match status" value="1"/>
</dbReference>
<dbReference type="OrthoDB" id="4753487at2"/>
<dbReference type="Pfam" id="PF18878">
    <property type="entry name" value="PPE-PPW"/>
    <property type="match status" value="1"/>
</dbReference>
<dbReference type="PANTHER" id="PTHR46766">
    <property type="entry name" value="GLUTAMINE-RICH PROTEIN 2"/>
    <property type="match status" value="1"/>
</dbReference>
<organism evidence="6 7">
    <name type="scientific">Mycobacterium decipiens</name>
    <dbReference type="NCBI Taxonomy" id="1430326"/>
    <lineage>
        <taxon>Bacteria</taxon>
        <taxon>Bacillati</taxon>
        <taxon>Actinomycetota</taxon>
        <taxon>Actinomycetes</taxon>
        <taxon>Mycobacteriales</taxon>
        <taxon>Mycobacteriaceae</taxon>
        <taxon>Mycobacterium</taxon>
    </lineage>
</organism>
<feature type="domain" description="PPE-PPW subfamily C-terminal" evidence="5">
    <location>
        <begin position="400"/>
        <end position="439"/>
    </location>
</feature>
<feature type="transmembrane region" description="Helical" evidence="3">
    <location>
        <begin position="228"/>
        <end position="250"/>
    </location>
</feature>
<evidence type="ECO:0000256" key="1">
    <source>
        <dbReference type="ARBA" id="ARBA00010652"/>
    </source>
</evidence>
<dbReference type="PANTHER" id="PTHR46766:SF1">
    <property type="entry name" value="GLUTAMINE-RICH PROTEIN 2"/>
    <property type="match status" value="1"/>
</dbReference>
<feature type="compositionally biased region" description="Low complexity" evidence="2">
    <location>
        <begin position="362"/>
        <end position="371"/>
    </location>
</feature>
<feature type="transmembrane region" description="Helical" evidence="3">
    <location>
        <begin position="256"/>
        <end position="281"/>
    </location>
</feature>
<protein>
    <recommendedName>
        <fullName evidence="8">PPE family protein</fullName>
    </recommendedName>
</protein>
<evidence type="ECO:0000313" key="6">
    <source>
        <dbReference type="EMBL" id="OSC40786.1"/>
    </source>
</evidence>
<dbReference type="InterPro" id="IPR043641">
    <property type="entry name" value="PPE-PPW_C"/>
</dbReference>
<dbReference type="GO" id="GO:0052572">
    <property type="term" value="P:response to host immune response"/>
    <property type="evidence" value="ECO:0007669"/>
    <property type="project" value="TreeGrafter"/>
</dbReference>
<dbReference type="Proteomes" id="UP000193247">
    <property type="component" value="Unassembled WGS sequence"/>
</dbReference>
<accession>A0A1X2LW75</accession>
<evidence type="ECO:0000256" key="3">
    <source>
        <dbReference type="SAM" id="Phobius"/>
    </source>
</evidence>
<dbReference type="InterPro" id="IPR038332">
    <property type="entry name" value="PPE_sf"/>
</dbReference>
<proteinExistence type="inferred from homology"/>
<keyword evidence="3" id="KW-0812">Transmembrane</keyword>
<feature type="transmembrane region" description="Helical" evidence="3">
    <location>
        <begin position="293"/>
        <end position="319"/>
    </location>
</feature>
<comment type="similarity">
    <text evidence="1">Belongs to the mycobacterial PPE family.</text>
</comment>
<dbReference type="Pfam" id="PF00823">
    <property type="entry name" value="PPE"/>
    <property type="match status" value="1"/>
</dbReference>
<name>A0A1X2LW75_9MYCO</name>
<evidence type="ECO:0008006" key="8">
    <source>
        <dbReference type="Google" id="ProtNLM"/>
    </source>
</evidence>
<evidence type="ECO:0000259" key="5">
    <source>
        <dbReference type="Pfam" id="PF18878"/>
    </source>
</evidence>
<gene>
    <name evidence="6" type="ORF">B8W66_11425</name>
</gene>
<dbReference type="InterPro" id="IPR000030">
    <property type="entry name" value="PPE_dom"/>
</dbReference>
<dbReference type="AlphaFoldDB" id="A0A1X2LW75"/>
<dbReference type="RefSeq" id="WP_085325143.1">
    <property type="nucleotide sequence ID" value="NZ_NCXP01000011.1"/>
</dbReference>
<dbReference type="Gene3D" id="1.20.1260.20">
    <property type="entry name" value="PPE superfamily"/>
    <property type="match status" value="1"/>
</dbReference>
<keyword evidence="3" id="KW-1133">Transmembrane helix</keyword>
<reference evidence="6 7" key="1">
    <citation type="submission" date="2017-04" db="EMBL/GenBank/DDBJ databases">
        <title>The new phylogeny of genus Mycobacterium.</title>
        <authorList>
            <person name="Tortoli E."/>
            <person name="Trovato A."/>
            <person name="Cirillo D.M."/>
        </authorList>
    </citation>
    <scope>NUCLEOTIDE SEQUENCE [LARGE SCALE GENOMIC DNA]</scope>
    <source>
        <strain evidence="6 7">TBL 1200985</strain>
    </source>
</reference>
<evidence type="ECO:0000313" key="7">
    <source>
        <dbReference type="Proteomes" id="UP000193247"/>
    </source>
</evidence>
<sequence>MTMPVWAAFPPEVHSGLLRGGPGAESMLAASSQCTALSVEYALAAGELTALLDAVHAGVWQGPSAEAYAAAYLPYVAWLIETSCGYAELAASHSVTAGAYVGALADMPTLEELATNHAVHEVLCATNFFGINTIPIVINETDYARMWVQAAVVMDIYQAESTAASAAARPATPAPPIIKTPLPQNVFGPAPPPPPPPPGGIWDWIFWIYTQIYWIIDWITVNLLQGVFWLWETIVVTIGPLLTFLGGLLFQLGSLILQAIVAVLIPLIALLQNLIPALLALLSDLLSALSSNIVLIAAAVGVSIPVASAGALAVGGLAASITLPVGLPTSIGGGLDHMSRTGQSPTSGGGEVLVRSVCSSGPAAEASAPSSDTGAPDAAPPAEPLHARVVEPQSFERSAMTGFAGTAAKDFATQPKGLSAVRGHGFGNRPHVPVLPATWNPGLLSAAK</sequence>